<evidence type="ECO:0000256" key="3">
    <source>
        <dbReference type="ARBA" id="ARBA00022989"/>
    </source>
</evidence>
<sequence>MSLDQLYLLPPDQQEAILNGPALTPPPGVVPNLENPPNDNVLCIAIITFLLFLATSAFALSIYVKLFYVKKVYLEDYLAFAGFGLYIGQIYCGLNLVAHYGLFVHQWDIRVKDLAGILYMVHIGSEFYAVCIVLLKSAIILEWIRIFVPRVTRGRFFWSCHALLWTNVLFYTAIIIAGNATCQPYAKLWDKTLPGTCSNNNAFDVATATYNFLSDFLILLLPQQVIWRLQLKTTKRFGVAVVFAIGISACAAAAYRLYASIGFLTREDEIYGVADLVLGTEAEIVCAILVFCVPMFPKAFVNTKDPFRLLTSIFSRSKRVTSTSAAIAHQESQTQEDKTVQLKDSQQSAENVGGGVSNHNAFGLTHPHTHGVDFPQMSIIRTTQISIDVESGSGYCRSAGHDSPGATIDRIDRVDCVAYIGCIGVKTEDFG</sequence>
<dbReference type="PANTHER" id="PTHR33048">
    <property type="entry name" value="PTH11-LIKE INTEGRAL MEMBRANE PROTEIN (AFU_ORTHOLOGUE AFUA_5G11245)"/>
    <property type="match status" value="1"/>
</dbReference>
<evidence type="ECO:0000256" key="1">
    <source>
        <dbReference type="ARBA" id="ARBA00004141"/>
    </source>
</evidence>
<dbReference type="Proteomes" id="UP000297716">
    <property type="component" value="Unassembled WGS sequence"/>
</dbReference>
<feature type="transmembrane region" description="Helical" evidence="6">
    <location>
        <begin position="208"/>
        <end position="227"/>
    </location>
</feature>
<dbReference type="PANTHER" id="PTHR33048:SF160">
    <property type="entry name" value="SAT4 FAMILY MEMBRANE PROTEIN"/>
    <property type="match status" value="1"/>
</dbReference>
<gene>
    <name evidence="8" type="ORF">E0Z10_g3254</name>
</gene>
<comment type="subcellular location">
    <subcellularLocation>
        <location evidence="1">Membrane</location>
        <topology evidence="1">Multi-pass membrane protein</topology>
    </subcellularLocation>
</comment>
<dbReference type="AlphaFoldDB" id="A0A4Z0YZY7"/>
<keyword evidence="4 6" id="KW-0472">Membrane</keyword>
<keyword evidence="2 6" id="KW-0812">Transmembrane</keyword>
<reference evidence="8 9" key="1">
    <citation type="submission" date="2019-03" db="EMBL/GenBank/DDBJ databases">
        <title>Draft genome sequence of Xylaria hypoxylon DSM 108379, a ubiquitous saprotrophic-parasitic fungi on hardwood.</title>
        <authorList>
            <person name="Buettner E."/>
            <person name="Leonhardt S."/>
            <person name="Gebauer A.M."/>
            <person name="Liers C."/>
            <person name="Hofrichter M."/>
            <person name="Kellner H."/>
        </authorList>
    </citation>
    <scope>NUCLEOTIDE SEQUENCE [LARGE SCALE GENOMIC DNA]</scope>
    <source>
        <strain evidence="8 9">DSM 108379</strain>
    </source>
</reference>
<dbReference type="EMBL" id="SKBN01000044">
    <property type="protein sequence ID" value="TGJ85498.1"/>
    <property type="molecule type" value="Genomic_DNA"/>
</dbReference>
<keyword evidence="9" id="KW-1185">Reference proteome</keyword>
<organism evidence="8 9">
    <name type="scientific">Xylaria hypoxylon</name>
    <dbReference type="NCBI Taxonomy" id="37992"/>
    <lineage>
        <taxon>Eukaryota</taxon>
        <taxon>Fungi</taxon>
        <taxon>Dikarya</taxon>
        <taxon>Ascomycota</taxon>
        <taxon>Pezizomycotina</taxon>
        <taxon>Sordariomycetes</taxon>
        <taxon>Xylariomycetidae</taxon>
        <taxon>Xylariales</taxon>
        <taxon>Xylariaceae</taxon>
        <taxon>Xylaria</taxon>
    </lineage>
</organism>
<evidence type="ECO:0000259" key="7">
    <source>
        <dbReference type="Pfam" id="PF20684"/>
    </source>
</evidence>
<proteinExistence type="inferred from homology"/>
<feature type="transmembrane region" description="Helical" evidence="6">
    <location>
        <begin position="239"/>
        <end position="258"/>
    </location>
</feature>
<evidence type="ECO:0000313" key="8">
    <source>
        <dbReference type="EMBL" id="TGJ85498.1"/>
    </source>
</evidence>
<evidence type="ECO:0000256" key="5">
    <source>
        <dbReference type="ARBA" id="ARBA00038359"/>
    </source>
</evidence>
<feature type="transmembrane region" description="Helical" evidence="6">
    <location>
        <begin position="114"/>
        <end position="135"/>
    </location>
</feature>
<name>A0A4Z0YZY7_9PEZI</name>
<dbReference type="InterPro" id="IPR049326">
    <property type="entry name" value="Rhodopsin_dom_fungi"/>
</dbReference>
<evidence type="ECO:0000313" key="9">
    <source>
        <dbReference type="Proteomes" id="UP000297716"/>
    </source>
</evidence>
<feature type="transmembrane region" description="Helical" evidence="6">
    <location>
        <begin position="78"/>
        <end position="102"/>
    </location>
</feature>
<accession>A0A4Z0YZY7</accession>
<comment type="similarity">
    <text evidence="5">Belongs to the SAT4 family.</text>
</comment>
<feature type="transmembrane region" description="Helical" evidence="6">
    <location>
        <begin position="270"/>
        <end position="296"/>
    </location>
</feature>
<dbReference type="STRING" id="37992.A0A4Z0YZY7"/>
<evidence type="ECO:0000256" key="2">
    <source>
        <dbReference type="ARBA" id="ARBA00022692"/>
    </source>
</evidence>
<dbReference type="Pfam" id="PF20684">
    <property type="entry name" value="Fung_rhodopsin"/>
    <property type="match status" value="1"/>
</dbReference>
<dbReference type="InterPro" id="IPR052337">
    <property type="entry name" value="SAT4-like"/>
</dbReference>
<dbReference type="OrthoDB" id="444631at2759"/>
<feature type="transmembrane region" description="Helical" evidence="6">
    <location>
        <begin position="41"/>
        <end position="66"/>
    </location>
</feature>
<comment type="caution">
    <text evidence="8">The sequence shown here is derived from an EMBL/GenBank/DDBJ whole genome shotgun (WGS) entry which is preliminary data.</text>
</comment>
<evidence type="ECO:0000256" key="4">
    <source>
        <dbReference type="ARBA" id="ARBA00023136"/>
    </source>
</evidence>
<feature type="transmembrane region" description="Helical" evidence="6">
    <location>
        <begin position="156"/>
        <end position="178"/>
    </location>
</feature>
<evidence type="ECO:0000256" key="6">
    <source>
        <dbReference type="SAM" id="Phobius"/>
    </source>
</evidence>
<protein>
    <recommendedName>
        <fullName evidence="7">Rhodopsin domain-containing protein</fullName>
    </recommendedName>
</protein>
<feature type="domain" description="Rhodopsin" evidence="7">
    <location>
        <begin position="62"/>
        <end position="298"/>
    </location>
</feature>
<keyword evidence="3 6" id="KW-1133">Transmembrane helix</keyword>
<dbReference type="GO" id="GO:0016020">
    <property type="term" value="C:membrane"/>
    <property type="evidence" value="ECO:0007669"/>
    <property type="project" value="UniProtKB-SubCell"/>
</dbReference>